<dbReference type="Proteomes" id="UP000510934">
    <property type="component" value="Chromosome"/>
</dbReference>
<evidence type="ECO:0008006" key="3">
    <source>
        <dbReference type="Google" id="ProtNLM"/>
    </source>
</evidence>
<accession>A0A7D5VWR2</accession>
<organism evidence="1 2">
    <name type="scientific">Pseudomonas putida</name>
    <name type="common">Arthrobacter siderocapsulatus</name>
    <dbReference type="NCBI Taxonomy" id="303"/>
    <lineage>
        <taxon>Bacteria</taxon>
        <taxon>Pseudomonadati</taxon>
        <taxon>Pseudomonadota</taxon>
        <taxon>Gammaproteobacteria</taxon>
        <taxon>Pseudomonadales</taxon>
        <taxon>Pseudomonadaceae</taxon>
        <taxon>Pseudomonas</taxon>
    </lineage>
</organism>
<sequence>MSDIESLLGYAGQLSEAAQQSKAAAAQQHQYINGDDRTDVETESGPVPTLAKQVRVYFESIPDAVSQLSSQMADGRLHDTELLGRQAVTDGVYFYVKSNDPLISRLLYKRIDANTSQFIVADASEKAVREIRDRMKENGALVFGVGDTAGYSGFEVRTDSIRTSELEISAARLKMGDQQLIRNDNYSLAVTDPFGFIGFKVGLGDAVGGDDDAAGTFTATEITKANAKGLMSSANVVREFNTEVARPIWDYNHIEEYGQSLSTAFEGWPALSKTSRFGNLMLGDSVRPASRTAGAFTPVGGAALRPLKSVVQDFDSPGTILTDEQVAALAPGAGNEGEAVVIGMTNMAKKLHNQLFQTQNDQARVFVASCCGVAGQPIERLMKGDSTNRWLRLTQAAQQVKDIATTEGKSYGLVGVLFLQGEFNYSTNWDGVATKAEYKQKLATLYSDLEADVISGIAGQQPPPLFLTYQTGASYTRDENDLAIGMAQWELSEERDNWVMATPVYPYPDKGGHLTSNGYRWVSKQFAKVWHRVVEQGQNWKPLSPLSAHVRGKEALITFHVPHPPLAFDKPCVGRVLTDYATKGFSAVDAGGALPVASVAIVADCVVRLAFGRDPEGPVYIRYADKAIHNGNGCLRDSDPTMSDDVYEYVAGSGQYADENIPSLVGKPYPLHNWCIAFHIPATGV</sequence>
<evidence type="ECO:0000313" key="1">
    <source>
        <dbReference type="EMBL" id="QLJ12747.1"/>
    </source>
</evidence>
<gene>
    <name evidence="1" type="ORF">H0H12_20150</name>
</gene>
<dbReference type="RefSeq" id="WP_180688569.1">
    <property type="nucleotide sequence ID" value="NZ_CP059052.1"/>
</dbReference>
<reference evidence="1 2" key="1">
    <citation type="journal article" date="2009" name="Mikrobiologiia">
        <title>[Phenanthren biodegradation and interaction of Pseudomonas putida BS3701 and Burkholderia sp.BS3702 in plant rhizosphere].</title>
        <authorList>
            <person name="Ovchinnikova A.A."/>
            <person name="Vetrova A.A."/>
            <person name="Filonov A.E."/>
            <person name="Boronin A.M."/>
        </authorList>
    </citation>
    <scope>NUCLEOTIDE SEQUENCE [LARGE SCALE GENOMIC DNA]</scope>
    <source>
        <strain evidence="1 2">BS3701</strain>
    </source>
</reference>
<dbReference type="SUPFAM" id="SSF52266">
    <property type="entry name" value="SGNH hydrolase"/>
    <property type="match status" value="1"/>
</dbReference>
<dbReference type="EMBL" id="CP059052">
    <property type="protein sequence ID" value="QLJ12747.1"/>
    <property type="molecule type" value="Genomic_DNA"/>
</dbReference>
<protein>
    <recommendedName>
        <fullName evidence="3">Sialate O-acetylesterase domain-containing protein</fullName>
    </recommendedName>
</protein>
<dbReference type="Gene3D" id="3.40.50.1110">
    <property type="entry name" value="SGNH hydrolase"/>
    <property type="match status" value="1"/>
</dbReference>
<evidence type="ECO:0000313" key="2">
    <source>
        <dbReference type="Proteomes" id="UP000510934"/>
    </source>
</evidence>
<dbReference type="GO" id="GO:0016788">
    <property type="term" value="F:hydrolase activity, acting on ester bonds"/>
    <property type="evidence" value="ECO:0007669"/>
    <property type="project" value="UniProtKB-ARBA"/>
</dbReference>
<dbReference type="AlphaFoldDB" id="A0A7D5VWR2"/>
<dbReference type="InterPro" id="IPR036514">
    <property type="entry name" value="SGNH_hydro_sf"/>
</dbReference>
<name>A0A7D5VWR2_PSEPU</name>
<proteinExistence type="predicted"/>